<dbReference type="InterPro" id="IPR006528">
    <property type="entry name" value="Phage_head_morphogenesis_dom"/>
</dbReference>
<dbReference type="NCBIfam" id="TIGR01641">
    <property type="entry name" value="phageSPP1_gp7"/>
    <property type="match status" value="1"/>
</dbReference>
<organism evidence="2 3">
    <name type="scientific">Caloramator quimbayensis</name>
    <dbReference type="NCBI Taxonomy" id="1147123"/>
    <lineage>
        <taxon>Bacteria</taxon>
        <taxon>Bacillati</taxon>
        <taxon>Bacillota</taxon>
        <taxon>Clostridia</taxon>
        <taxon>Eubacteriales</taxon>
        <taxon>Clostridiaceae</taxon>
        <taxon>Caloramator</taxon>
    </lineage>
</organism>
<dbReference type="AlphaFoldDB" id="A0A1T4YDI7"/>
<evidence type="ECO:0000259" key="1">
    <source>
        <dbReference type="Pfam" id="PF04233"/>
    </source>
</evidence>
<dbReference type="Proteomes" id="UP000190105">
    <property type="component" value="Unassembled WGS sequence"/>
</dbReference>
<evidence type="ECO:0000313" key="2">
    <source>
        <dbReference type="EMBL" id="SKA99381.1"/>
    </source>
</evidence>
<proteinExistence type="predicted"/>
<dbReference type="Pfam" id="PF04233">
    <property type="entry name" value="Phage_Mu_F"/>
    <property type="match status" value="1"/>
</dbReference>
<gene>
    <name evidence="2" type="ORF">SAMN05443428_13526</name>
</gene>
<dbReference type="OrthoDB" id="9765386at2"/>
<evidence type="ECO:0000313" key="3">
    <source>
        <dbReference type="Proteomes" id="UP000190105"/>
    </source>
</evidence>
<name>A0A1T4YDI7_9CLOT</name>
<accession>A0A1T4YDI7</accession>
<protein>
    <submittedName>
        <fullName evidence="2">Phage putative head morphogenesis protein, SPP1 gp7 family</fullName>
    </submittedName>
</protein>
<feature type="domain" description="Phage head morphogenesis" evidence="1">
    <location>
        <begin position="162"/>
        <end position="249"/>
    </location>
</feature>
<reference evidence="3" key="1">
    <citation type="submission" date="2017-02" db="EMBL/GenBank/DDBJ databases">
        <authorList>
            <person name="Varghese N."/>
            <person name="Submissions S."/>
        </authorList>
    </citation>
    <scope>NUCLEOTIDE SEQUENCE [LARGE SCALE GENOMIC DNA]</scope>
    <source>
        <strain evidence="3">USBA 833</strain>
    </source>
</reference>
<dbReference type="RefSeq" id="WP_078697705.1">
    <property type="nucleotide sequence ID" value="NZ_FUYH01000035.1"/>
</dbReference>
<sequence>MSKVNPKYRRIIENINAEGEKYTNEEMKEVYKQQAKAKDEVQKLIGALFIKFAVDGFLKFTQAQKDKLVHEIGEKLRNIGKNLGSDEIDKITSILEDVYIDTYYKNAYVIDIGTEKDLKFDLLDEEIVKRAVNKEIDGMLFSDRIWQNKAALIDKLKQSISECMDGKTTIDKIGRDISRMFNVGAYESYRLAVTELTRVQAKAQEDIAKNIGIKKQMWSATLDTHTCKRCASLDGKVFDIDDPNKPQMPLHPLDRCCWINAPDEDWKPDKRIDNLTKEEIDWKDYKEWYEEKVAKIKELEKIKEYKEPLPKRHYINSITIKSIAKDKNTIIMPNVDVKKDIEDIKKGLYNKTNDTYVVNGRMYGCHDSRFYPIKGDGFVTIDRAQFKALQYLIKNGNDNKAMTVFKNLELSKEKIDEVLKIWEVRNK</sequence>
<dbReference type="EMBL" id="FUYH01000035">
    <property type="protein sequence ID" value="SKA99381.1"/>
    <property type="molecule type" value="Genomic_DNA"/>
</dbReference>
<dbReference type="STRING" id="1147123.SAMN05443428_13526"/>
<keyword evidence="3" id="KW-1185">Reference proteome</keyword>